<sequence>MAHLQESPCCEAIVETATLSSDGGELVSQLRNHRDYWQ</sequence>
<organism evidence="1">
    <name type="scientific">Arundo donax</name>
    <name type="common">Giant reed</name>
    <name type="synonym">Donax arundinaceus</name>
    <dbReference type="NCBI Taxonomy" id="35708"/>
    <lineage>
        <taxon>Eukaryota</taxon>
        <taxon>Viridiplantae</taxon>
        <taxon>Streptophyta</taxon>
        <taxon>Embryophyta</taxon>
        <taxon>Tracheophyta</taxon>
        <taxon>Spermatophyta</taxon>
        <taxon>Magnoliopsida</taxon>
        <taxon>Liliopsida</taxon>
        <taxon>Poales</taxon>
        <taxon>Poaceae</taxon>
        <taxon>PACMAD clade</taxon>
        <taxon>Arundinoideae</taxon>
        <taxon>Arundineae</taxon>
        <taxon>Arundo</taxon>
    </lineage>
</organism>
<name>A0A0A9C2X0_ARUDO</name>
<reference evidence="1" key="2">
    <citation type="journal article" date="2015" name="Data Brief">
        <title>Shoot transcriptome of the giant reed, Arundo donax.</title>
        <authorList>
            <person name="Barrero R.A."/>
            <person name="Guerrero F.D."/>
            <person name="Moolhuijzen P."/>
            <person name="Goolsby J.A."/>
            <person name="Tidwell J."/>
            <person name="Bellgard S.E."/>
            <person name="Bellgard M.I."/>
        </authorList>
    </citation>
    <scope>NUCLEOTIDE SEQUENCE</scope>
    <source>
        <tissue evidence="1">Shoot tissue taken approximately 20 cm above the soil surface</tissue>
    </source>
</reference>
<reference evidence="1" key="1">
    <citation type="submission" date="2014-09" db="EMBL/GenBank/DDBJ databases">
        <authorList>
            <person name="Magalhaes I.L.F."/>
            <person name="Oliveira U."/>
            <person name="Santos F.R."/>
            <person name="Vidigal T.H.D.A."/>
            <person name="Brescovit A.D."/>
            <person name="Santos A.J."/>
        </authorList>
    </citation>
    <scope>NUCLEOTIDE SEQUENCE</scope>
    <source>
        <tissue evidence="1">Shoot tissue taken approximately 20 cm above the soil surface</tissue>
    </source>
</reference>
<dbReference type="EMBL" id="GBRH01229077">
    <property type="protein sequence ID" value="JAD68818.1"/>
    <property type="molecule type" value="Transcribed_RNA"/>
</dbReference>
<dbReference type="AlphaFoldDB" id="A0A0A9C2X0"/>
<evidence type="ECO:0000313" key="1">
    <source>
        <dbReference type="EMBL" id="JAD68818.1"/>
    </source>
</evidence>
<accession>A0A0A9C2X0</accession>
<proteinExistence type="predicted"/>
<protein>
    <submittedName>
        <fullName evidence="1">Uncharacterized protein</fullName>
    </submittedName>
</protein>